<organism evidence="3 4">
    <name type="scientific">Jeongeupia chitinilytica</name>
    <dbReference type="NCBI Taxonomy" id="1041641"/>
    <lineage>
        <taxon>Bacteria</taxon>
        <taxon>Pseudomonadati</taxon>
        <taxon>Pseudomonadota</taxon>
        <taxon>Betaproteobacteria</taxon>
        <taxon>Neisseriales</taxon>
        <taxon>Chitinibacteraceae</taxon>
        <taxon>Jeongeupia</taxon>
    </lineage>
</organism>
<dbReference type="PANTHER" id="PTHR42942:SF1">
    <property type="entry name" value="ALKYLTRANSFERASE-LIKE PROTEIN 1"/>
    <property type="match status" value="1"/>
</dbReference>
<dbReference type="InterPro" id="IPR014048">
    <property type="entry name" value="MethylDNA_cys_MeTrfase_DNA-bd"/>
</dbReference>
<keyword evidence="1" id="KW-0227">DNA damage</keyword>
<keyword evidence="3" id="KW-0489">Methyltransferase</keyword>
<dbReference type="InterPro" id="IPR036388">
    <property type="entry name" value="WH-like_DNA-bd_sf"/>
</dbReference>
<protein>
    <submittedName>
        <fullName evidence="3">Methyltransferase</fullName>
    </submittedName>
</protein>
<evidence type="ECO:0000313" key="3">
    <source>
        <dbReference type="EMBL" id="GHD68792.1"/>
    </source>
</evidence>
<dbReference type="CDD" id="cd06445">
    <property type="entry name" value="ATase"/>
    <property type="match status" value="1"/>
</dbReference>
<dbReference type="PANTHER" id="PTHR42942">
    <property type="entry name" value="6-O-METHYLGUANINE DNA METHYLTRANSFERASE"/>
    <property type="match status" value="1"/>
</dbReference>
<name>A0ABQ3H5T7_9NEIS</name>
<keyword evidence="3" id="KW-0808">Transferase</keyword>
<dbReference type="Proteomes" id="UP000604737">
    <property type="component" value="Unassembled WGS sequence"/>
</dbReference>
<dbReference type="GO" id="GO:0032259">
    <property type="term" value="P:methylation"/>
    <property type="evidence" value="ECO:0007669"/>
    <property type="project" value="UniProtKB-KW"/>
</dbReference>
<feature type="domain" description="Methylated-DNA-[protein]-cysteine S-methyltransferase DNA binding" evidence="2">
    <location>
        <begin position="10"/>
        <end position="88"/>
    </location>
</feature>
<reference evidence="4" key="1">
    <citation type="journal article" date="2019" name="Int. J. Syst. Evol. Microbiol.">
        <title>The Global Catalogue of Microorganisms (GCM) 10K type strain sequencing project: providing services to taxonomists for standard genome sequencing and annotation.</title>
        <authorList>
            <consortium name="The Broad Institute Genomics Platform"/>
            <consortium name="The Broad Institute Genome Sequencing Center for Infectious Disease"/>
            <person name="Wu L."/>
            <person name="Ma J."/>
        </authorList>
    </citation>
    <scope>NUCLEOTIDE SEQUENCE [LARGE SCALE GENOMIC DNA]</scope>
    <source>
        <strain evidence="4">KCTC 23701</strain>
    </source>
</reference>
<dbReference type="SUPFAM" id="SSF46767">
    <property type="entry name" value="Methylated DNA-protein cysteine methyltransferase, C-terminal domain"/>
    <property type="match status" value="1"/>
</dbReference>
<gene>
    <name evidence="3" type="ORF">GCM10007350_34540</name>
</gene>
<comment type="caution">
    <text evidence="3">The sequence shown here is derived from an EMBL/GenBank/DDBJ whole genome shotgun (WGS) entry which is preliminary data.</text>
</comment>
<dbReference type="EMBL" id="BMYO01000011">
    <property type="protein sequence ID" value="GHD68792.1"/>
    <property type="molecule type" value="Genomic_DNA"/>
</dbReference>
<keyword evidence="4" id="KW-1185">Reference proteome</keyword>
<evidence type="ECO:0000259" key="2">
    <source>
        <dbReference type="Pfam" id="PF01035"/>
    </source>
</evidence>
<evidence type="ECO:0000313" key="4">
    <source>
        <dbReference type="Proteomes" id="UP000604737"/>
    </source>
</evidence>
<dbReference type="InterPro" id="IPR036217">
    <property type="entry name" value="MethylDNA_cys_MeTrfase_DNAb"/>
</dbReference>
<accession>A0ABQ3H5T7</accession>
<proteinExistence type="predicted"/>
<dbReference type="Gene3D" id="1.10.10.10">
    <property type="entry name" value="Winged helix-like DNA-binding domain superfamily/Winged helix DNA-binding domain"/>
    <property type="match status" value="1"/>
</dbReference>
<evidence type="ECO:0000256" key="1">
    <source>
        <dbReference type="ARBA" id="ARBA00022763"/>
    </source>
</evidence>
<dbReference type="InterPro" id="IPR052520">
    <property type="entry name" value="ATL_DNA_repair"/>
</dbReference>
<sequence>MESVTAATIRARMLALVCEVPAGRVATYGDIARLAGFPRHSRQVGVALRQVGSEVPWHRIVNHEGRISRRGLDGNDELQRYLLEAEGVMFDAEGRIPLNRFRWMKTL</sequence>
<dbReference type="GO" id="GO:0008168">
    <property type="term" value="F:methyltransferase activity"/>
    <property type="evidence" value="ECO:0007669"/>
    <property type="project" value="UniProtKB-KW"/>
</dbReference>
<dbReference type="Pfam" id="PF01035">
    <property type="entry name" value="DNA_binding_1"/>
    <property type="match status" value="1"/>
</dbReference>